<dbReference type="OrthoDB" id="9741516at2759"/>
<dbReference type="FunCoup" id="A0A6P3FXC5">
    <property type="interactions" value="173"/>
</dbReference>
<dbReference type="PROSITE" id="PS51257">
    <property type="entry name" value="PROKAR_LIPOPROTEIN"/>
    <property type="match status" value="1"/>
</dbReference>
<reference evidence="5" key="1">
    <citation type="submission" date="2025-08" db="UniProtKB">
        <authorList>
            <consortium name="RefSeq"/>
        </authorList>
    </citation>
    <scope>IDENTIFICATION</scope>
</reference>
<dbReference type="SUPFAM" id="SSF48201">
    <property type="entry name" value="Uteroglobin-like"/>
    <property type="match status" value="1"/>
</dbReference>
<sequence length="93" mass="10578">MKLVLFLVLASIPFCCYAGSGCKLLDDVIDNTIDFDLTVPQYMETLQNFIGDEMTKKAVEKFKQCFLDQSKETLANVKVMMEAIYNSKLCEAY</sequence>
<dbReference type="PANTHER" id="PTHR14037">
    <property type="entry name" value="MAMMAGLOBIN-RELATED"/>
    <property type="match status" value="1"/>
</dbReference>
<feature type="signal peptide" evidence="3">
    <location>
        <begin position="1"/>
        <end position="18"/>
    </location>
</feature>
<evidence type="ECO:0000313" key="5">
    <source>
        <dbReference type="RefSeq" id="XP_004646807.1"/>
    </source>
</evidence>
<keyword evidence="3" id="KW-0732">Signal</keyword>
<keyword evidence="4" id="KW-1185">Reference proteome</keyword>
<evidence type="ECO:0000256" key="1">
    <source>
        <dbReference type="ARBA" id="ARBA00004613"/>
    </source>
</evidence>
<dbReference type="InterPro" id="IPR016126">
    <property type="entry name" value="Secretoglobin"/>
</dbReference>
<accession>A0A6P3FXC5</accession>
<dbReference type="GO" id="GO:0030521">
    <property type="term" value="P:androgen receptor signaling pathway"/>
    <property type="evidence" value="ECO:0007669"/>
    <property type="project" value="TreeGrafter"/>
</dbReference>
<dbReference type="RefSeq" id="XP_004646807.1">
    <property type="nucleotide sequence ID" value="XM_004646750.1"/>
</dbReference>
<dbReference type="PROSITE" id="PS51311">
    <property type="entry name" value="SCGB"/>
    <property type="match status" value="1"/>
</dbReference>
<organism evidence="4 5">
    <name type="scientific">Octodon degus</name>
    <name type="common">Degu</name>
    <name type="synonym">Sciurus degus</name>
    <dbReference type="NCBI Taxonomy" id="10160"/>
    <lineage>
        <taxon>Eukaryota</taxon>
        <taxon>Metazoa</taxon>
        <taxon>Chordata</taxon>
        <taxon>Craniata</taxon>
        <taxon>Vertebrata</taxon>
        <taxon>Euteleostomi</taxon>
        <taxon>Mammalia</taxon>
        <taxon>Eutheria</taxon>
        <taxon>Euarchontoglires</taxon>
        <taxon>Glires</taxon>
        <taxon>Rodentia</taxon>
        <taxon>Hystricomorpha</taxon>
        <taxon>Octodontidae</taxon>
        <taxon>Octodon</taxon>
    </lineage>
</organism>
<keyword evidence="2" id="KW-0964">Secreted</keyword>
<name>A0A6P3FXC5_OCTDE</name>
<protein>
    <submittedName>
        <fullName evidence="5">Secretoglobin family 2A member 2-like</fullName>
    </submittedName>
</protein>
<dbReference type="Proteomes" id="UP000515203">
    <property type="component" value="Unplaced"/>
</dbReference>
<dbReference type="Pfam" id="PF01099">
    <property type="entry name" value="Uteroglobin"/>
    <property type="match status" value="1"/>
</dbReference>
<feature type="chain" id="PRO_5027669734" evidence="3">
    <location>
        <begin position="19"/>
        <end position="93"/>
    </location>
</feature>
<dbReference type="InParanoid" id="A0A6P3FXC5"/>
<proteinExistence type="predicted"/>
<gene>
    <name evidence="5" type="primary">LOC101579822</name>
</gene>
<dbReference type="CDD" id="cd00633">
    <property type="entry name" value="Secretoglobin"/>
    <property type="match status" value="1"/>
</dbReference>
<evidence type="ECO:0000256" key="3">
    <source>
        <dbReference type="SAM" id="SignalP"/>
    </source>
</evidence>
<dbReference type="InterPro" id="IPR035960">
    <property type="entry name" value="Secretoglobin_sf"/>
</dbReference>
<dbReference type="GO" id="GO:0005615">
    <property type="term" value="C:extracellular space"/>
    <property type="evidence" value="ECO:0007669"/>
    <property type="project" value="TreeGrafter"/>
</dbReference>
<dbReference type="GeneID" id="101579822"/>
<dbReference type="AlphaFoldDB" id="A0A6P3FXC5"/>
<dbReference type="PANTHER" id="PTHR14037:SF4">
    <property type="entry name" value="MAMMAGLOBIN-B"/>
    <property type="match status" value="1"/>
</dbReference>
<evidence type="ECO:0000256" key="2">
    <source>
        <dbReference type="ARBA" id="ARBA00022525"/>
    </source>
</evidence>
<comment type="subcellular location">
    <subcellularLocation>
        <location evidence="1">Secreted</location>
    </subcellularLocation>
</comment>
<evidence type="ECO:0000313" key="4">
    <source>
        <dbReference type="Proteomes" id="UP000515203"/>
    </source>
</evidence>